<dbReference type="InterPro" id="IPR001272">
    <property type="entry name" value="PEP_carboxykinase_ATP"/>
</dbReference>
<dbReference type="InterPro" id="IPR008210">
    <property type="entry name" value="PEP_carboxykinase_N"/>
</dbReference>
<accession>A0A0F7UF06</accession>
<comment type="catalytic activity">
    <reaction evidence="9">
        <text>oxaloacetate + ATP = phosphoenolpyruvate + ADP + CO2</text>
        <dbReference type="Rhea" id="RHEA:18617"/>
        <dbReference type="ChEBI" id="CHEBI:16452"/>
        <dbReference type="ChEBI" id="CHEBI:16526"/>
        <dbReference type="ChEBI" id="CHEBI:30616"/>
        <dbReference type="ChEBI" id="CHEBI:58702"/>
        <dbReference type="ChEBI" id="CHEBI:456216"/>
        <dbReference type="EC" id="4.1.1.49"/>
    </reaction>
</comment>
<dbReference type="EC" id="4.1.1.49" evidence="3"/>
<evidence type="ECO:0000313" key="10">
    <source>
        <dbReference type="EMBL" id="CEL68449.1"/>
    </source>
</evidence>
<dbReference type="SUPFAM" id="SSF68923">
    <property type="entry name" value="PEP carboxykinase N-terminal domain"/>
    <property type="match status" value="1"/>
</dbReference>
<dbReference type="GO" id="GO:0005829">
    <property type="term" value="C:cytosol"/>
    <property type="evidence" value="ECO:0007669"/>
    <property type="project" value="TreeGrafter"/>
</dbReference>
<dbReference type="GO" id="GO:0016301">
    <property type="term" value="F:kinase activity"/>
    <property type="evidence" value="ECO:0007669"/>
    <property type="project" value="UniProtKB-KW"/>
</dbReference>
<keyword evidence="8" id="KW-0456">Lyase</keyword>
<name>A0A0F7UF06_NEOCL</name>
<dbReference type="Gene3D" id="2.170.8.10">
    <property type="entry name" value="Phosphoenolpyruvate Carboxykinase, domain 2"/>
    <property type="match status" value="1"/>
</dbReference>
<dbReference type="UniPathway" id="UPA00138"/>
<dbReference type="SUPFAM" id="SSF53795">
    <property type="entry name" value="PEP carboxykinase-like"/>
    <property type="match status" value="1"/>
</dbReference>
<evidence type="ECO:0000256" key="1">
    <source>
        <dbReference type="ARBA" id="ARBA00004742"/>
    </source>
</evidence>
<dbReference type="EMBL" id="LN714484">
    <property type="protein sequence ID" value="CEL68449.1"/>
    <property type="molecule type" value="Genomic_DNA"/>
</dbReference>
<sequence length="627" mass="68969">MATPSAQDALTAEDLLAVRRKLEQHLAHHAHQVSSLTKKDVLDLGQLQHEVHVEDECRAQGLTAEQIFYNAAVPLLYEQALLHEKNTLISNTGVLCCSSGESLFDSDASVIQAYTYTGLKTRRSPEDKRIVRESGSEDSVWWGKVNIPFKEQSYLFNRERAIDFLNTQKRLFVVDGFAGADPEYRIKVRMIATRAYHALFMQNILLTPTVSELQTFEPDFTIYNAGLFSANRFAEGVSSQTSVALHLGRGEMVILGTQYAGELHKGIFTYMNYVMPAKGVLPLHASCIVGSAKSNNDVTMLLGLTATGKTALVATTAGQLLADDEVLWTPNGVSGVLGGCYVRCKDIDTDPCQTFVEAMVYGSVMENVVLDKATRQVYFYDTTLTDNTRCTYPLAYLERGMKGLPSVCLHPKHFIMLVNDTFGVFPPVARLSLRQAIFYFLSGFTCKEATVEKGSNGTVPELQRRIVTFSACSGCPFLPLHPTVYSGILEEKIRQHATTVWLMNTGWVGGPAYGISSSTGEKVPLEISRRIVNAIHDGTMNECPFKALPVFDLEIPVAFGGVPEEMLSPLQAWTRRTGDPTKFESEARHVASLFVDNFKQFEGSVSSEVASVLTSAPHANGTPSPLS</sequence>
<keyword evidence="4" id="KW-0312">Gluconeogenesis</keyword>
<dbReference type="HAMAP" id="MF_00453">
    <property type="entry name" value="PEPCK_ATP"/>
    <property type="match status" value="1"/>
</dbReference>
<dbReference type="PANTHER" id="PTHR30031">
    <property type="entry name" value="PHOSPHOENOLPYRUVATE CARBOXYKINASE ATP"/>
    <property type="match status" value="1"/>
</dbReference>
<dbReference type="Pfam" id="PF01293">
    <property type="entry name" value="PEPCK_ATP"/>
    <property type="match status" value="1"/>
</dbReference>
<dbReference type="Gene3D" id="3.90.228.20">
    <property type="match status" value="1"/>
</dbReference>
<keyword evidence="7" id="KW-0067">ATP-binding</keyword>
<gene>
    <name evidence="10" type="ORF">BN1204_042160</name>
</gene>
<keyword evidence="10" id="KW-0670">Pyruvate</keyword>
<keyword evidence="5" id="KW-0547">Nucleotide-binding</keyword>
<evidence type="ECO:0000256" key="3">
    <source>
        <dbReference type="ARBA" id="ARBA00012363"/>
    </source>
</evidence>
<dbReference type="GO" id="GO:0004612">
    <property type="term" value="F:phosphoenolpyruvate carboxykinase (ATP) activity"/>
    <property type="evidence" value="ECO:0007669"/>
    <property type="project" value="UniProtKB-EC"/>
</dbReference>
<reference evidence="10" key="1">
    <citation type="journal article" date="2015" name="PLoS ONE">
        <title>Comprehensive Evaluation of Toxoplasma gondii VEG and Neospora caninum LIV Genomes with Tachyzoite Stage Transcriptome and Proteome Defines Novel Transcript Features.</title>
        <authorList>
            <person name="Ramaprasad A."/>
            <person name="Mourier T."/>
            <person name="Naeem R."/>
            <person name="Malas T.B."/>
            <person name="Moussa E."/>
            <person name="Panigrahi A."/>
            <person name="Vermont S.J."/>
            <person name="Otto T.D."/>
            <person name="Wastling J."/>
            <person name="Pain A."/>
        </authorList>
    </citation>
    <scope>NUCLEOTIDE SEQUENCE</scope>
    <source>
        <strain evidence="10">Liverpool</strain>
    </source>
</reference>
<evidence type="ECO:0000256" key="5">
    <source>
        <dbReference type="ARBA" id="ARBA00022741"/>
    </source>
</evidence>
<evidence type="ECO:0000256" key="7">
    <source>
        <dbReference type="ARBA" id="ARBA00022840"/>
    </source>
</evidence>
<evidence type="ECO:0000256" key="9">
    <source>
        <dbReference type="ARBA" id="ARBA00047371"/>
    </source>
</evidence>
<evidence type="ECO:0000256" key="4">
    <source>
        <dbReference type="ARBA" id="ARBA00022432"/>
    </source>
</evidence>
<protein>
    <recommendedName>
        <fullName evidence="3">phosphoenolpyruvate carboxykinase (ATP)</fullName>
        <ecNumber evidence="3">4.1.1.49</ecNumber>
    </recommendedName>
</protein>
<dbReference type="GO" id="GO:0005524">
    <property type="term" value="F:ATP binding"/>
    <property type="evidence" value="ECO:0007669"/>
    <property type="project" value="UniProtKB-KW"/>
</dbReference>
<keyword evidence="6" id="KW-0210">Decarboxylase</keyword>
<dbReference type="InterPro" id="IPR013035">
    <property type="entry name" value="PEP_carboxykinase_C"/>
</dbReference>
<dbReference type="PANTHER" id="PTHR30031:SF0">
    <property type="entry name" value="PHOSPHOENOLPYRUVATE CARBOXYKINASE (ATP)"/>
    <property type="match status" value="1"/>
</dbReference>
<organism evidence="10">
    <name type="scientific">Neospora caninum (strain Liverpool)</name>
    <dbReference type="NCBI Taxonomy" id="572307"/>
    <lineage>
        <taxon>Eukaryota</taxon>
        <taxon>Sar</taxon>
        <taxon>Alveolata</taxon>
        <taxon>Apicomplexa</taxon>
        <taxon>Conoidasida</taxon>
        <taxon>Coccidia</taxon>
        <taxon>Eucoccidiorida</taxon>
        <taxon>Eimeriorina</taxon>
        <taxon>Sarcocystidae</taxon>
        <taxon>Neospora</taxon>
    </lineage>
</organism>
<keyword evidence="10" id="KW-0418">Kinase</keyword>
<evidence type="ECO:0000256" key="6">
    <source>
        <dbReference type="ARBA" id="ARBA00022793"/>
    </source>
</evidence>
<evidence type="ECO:0000256" key="8">
    <source>
        <dbReference type="ARBA" id="ARBA00023239"/>
    </source>
</evidence>
<keyword evidence="10" id="KW-0808">Transferase</keyword>
<dbReference type="PIRSF" id="PIRSF006294">
    <property type="entry name" value="PEP_crbxkin"/>
    <property type="match status" value="1"/>
</dbReference>
<dbReference type="AlphaFoldDB" id="A0A0F7UF06"/>
<dbReference type="GO" id="GO:0006094">
    <property type="term" value="P:gluconeogenesis"/>
    <property type="evidence" value="ECO:0007669"/>
    <property type="project" value="UniProtKB-UniPathway"/>
</dbReference>
<proteinExistence type="inferred from homology"/>
<dbReference type="Gene3D" id="3.40.449.10">
    <property type="entry name" value="Phosphoenolpyruvate Carboxykinase, domain 1"/>
    <property type="match status" value="1"/>
</dbReference>
<comment type="similarity">
    <text evidence="2">Belongs to the phosphoenolpyruvate carboxykinase (ATP) family.</text>
</comment>
<evidence type="ECO:0000256" key="2">
    <source>
        <dbReference type="ARBA" id="ARBA00006052"/>
    </source>
</evidence>
<comment type="pathway">
    <text evidence="1">Carbohydrate biosynthesis; gluconeogenesis.</text>
</comment>